<evidence type="ECO:0000313" key="1">
    <source>
        <dbReference type="EMBL" id="MBX63977.1"/>
    </source>
</evidence>
<reference evidence="1" key="1">
    <citation type="submission" date="2018-02" db="EMBL/GenBank/DDBJ databases">
        <title>Rhizophora mucronata_Transcriptome.</title>
        <authorList>
            <person name="Meera S.P."/>
            <person name="Sreeshan A."/>
            <person name="Augustine A."/>
        </authorList>
    </citation>
    <scope>NUCLEOTIDE SEQUENCE</scope>
    <source>
        <tissue evidence="1">Leaf</tissue>
    </source>
</reference>
<accession>A0A2P2QAM3</accession>
<name>A0A2P2QAM3_RHIMU</name>
<dbReference type="EMBL" id="GGEC01083493">
    <property type="protein sequence ID" value="MBX63977.1"/>
    <property type="molecule type" value="Transcribed_RNA"/>
</dbReference>
<protein>
    <submittedName>
        <fullName evidence="1">Uncharacterized protein</fullName>
    </submittedName>
</protein>
<proteinExistence type="predicted"/>
<dbReference type="AlphaFoldDB" id="A0A2P2QAM3"/>
<sequence>MINFWPTLWNLGFNISRHKNNIMFLLSYRNGK</sequence>
<organism evidence="1">
    <name type="scientific">Rhizophora mucronata</name>
    <name type="common">Asiatic mangrove</name>
    <dbReference type="NCBI Taxonomy" id="61149"/>
    <lineage>
        <taxon>Eukaryota</taxon>
        <taxon>Viridiplantae</taxon>
        <taxon>Streptophyta</taxon>
        <taxon>Embryophyta</taxon>
        <taxon>Tracheophyta</taxon>
        <taxon>Spermatophyta</taxon>
        <taxon>Magnoliopsida</taxon>
        <taxon>eudicotyledons</taxon>
        <taxon>Gunneridae</taxon>
        <taxon>Pentapetalae</taxon>
        <taxon>rosids</taxon>
        <taxon>fabids</taxon>
        <taxon>Malpighiales</taxon>
        <taxon>Rhizophoraceae</taxon>
        <taxon>Rhizophora</taxon>
    </lineage>
</organism>